<dbReference type="Proteomes" id="UP000583944">
    <property type="component" value="Unassembled WGS sequence"/>
</dbReference>
<feature type="region of interest" description="Disordered" evidence="5">
    <location>
        <begin position="1"/>
        <end position="90"/>
    </location>
</feature>
<dbReference type="VEuPathDB" id="TriTrypDB:ECC02_000787"/>
<evidence type="ECO:0000256" key="2">
    <source>
        <dbReference type="ARBA" id="ARBA00022741"/>
    </source>
</evidence>
<feature type="transmembrane region" description="Helical" evidence="6">
    <location>
        <begin position="334"/>
        <end position="355"/>
    </location>
</feature>
<evidence type="ECO:0000256" key="3">
    <source>
        <dbReference type="ARBA" id="ARBA00022777"/>
    </source>
</evidence>
<dbReference type="PROSITE" id="PS50011">
    <property type="entry name" value="PROTEIN_KINASE_DOM"/>
    <property type="match status" value="1"/>
</dbReference>
<dbReference type="SUPFAM" id="SSF56112">
    <property type="entry name" value="Protein kinase-like (PK-like)"/>
    <property type="match status" value="1"/>
</dbReference>
<comment type="caution">
    <text evidence="8">The sequence shown here is derived from an EMBL/GenBank/DDBJ whole genome shotgun (WGS) entry which is preliminary data.</text>
</comment>
<evidence type="ECO:0000259" key="7">
    <source>
        <dbReference type="PROSITE" id="PS50011"/>
    </source>
</evidence>
<dbReference type="GO" id="GO:0005524">
    <property type="term" value="F:ATP binding"/>
    <property type="evidence" value="ECO:0007669"/>
    <property type="project" value="UniProtKB-KW"/>
</dbReference>
<dbReference type="GO" id="GO:0004672">
    <property type="term" value="F:protein kinase activity"/>
    <property type="evidence" value="ECO:0007669"/>
    <property type="project" value="InterPro"/>
</dbReference>
<protein>
    <recommendedName>
        <fullName evidence="7">Protein kinase domain-containing protein</fullName>
    </recommendedName>
</protein>
<feature type="domain" description="Protein kinase" evidence="7">
    <location>
        <begin position="1196"/>
        <end position="1496"/>
    </location>
</feature>
<evidence type="ECO:0000313" key="9">
    <source>
        <dbReference type="Proteomes" id="UP000583944"/>
    </source>
</evidence>
<keyword evidence="4" id="KW-0067">ATP-binding</keyword>
<keyword evidence="6" id="KW-0472">Membrane</keyword>
<dbReference type="InterPro" id="IPR050538">
    <property type="entry name" value="MAP_kinase_kinase_kinase"/>
</dbReference>
<dbReference type="InterPro" id="IPR000719">
    <property type="entry name" value="Prot_kinase_dom"/>
</dbReference>
<reference evidence="8 9" key="1">
    <citation type="journal article" date="2019" name="Genome Biol. Evol.">
        <title>Nanopore Sequencing Significantly Improves Genome Assembly of the Protozoan Parasite Trypanosoma cruzi.</title>
        <authorList>
            <person name="Diaz-Viraque F."/>
            <person name="Pita S."/>
            <person name="Greif G."/>
            <person name="de Souza R.C.M."/>
            <person name="Iraola G."/>
            <person name="Robello C."/>
        </authorList>
    </citation>
    <scope>NUCLEOTIDE SEQUENCE [LARGE SCALE GENOMIC DNA]</scope>
    <source>
        <strain evidence="8 9">Berenice</strain>
    </source>
</reference>
<evidence type="ECO:0000256" key="1">
    <source>
        <dbReference type="ARBA" id="ARBA00022679"/>
    </source>
</evidence>
<dbReference type="PANTHER" id="PTHR48016">
    <property type="entry name" value="MAP KINASE KINASE KINASE SSK2-RELATED-RELATED"/>
    <property type="match status" value="1"/>
</dbReference>
<name>A0A7J6YHH1_TRYCR</name>
<dbReference type="InterPro" id="IPR011009">
    <property type="entry name" value="Kinase-like_dom_sf"/>
</dbReference>
<evidence type="ECO:0000256" key="6">
    <source>
        <dbReference type="SAM" id="Phobius"/>
    </source>
</evidence>
<feature type="transmembrane region" description="Helical" evidence="6">
    <location>
        <begin position="716"/>
        <end position="740"/>
    </location>
</feature>
<gene>
    <name evidence="8" type="ORF">ECC02_000787</name>
</gene>
<organism evidence="8 9">
    <name type="scientific">Trypanosoma cruzi</name>
    <dbReference type="NCBI Taxonomy" id="5693"/>
    <lineage>
        <taxon>Eukaryota</taxon>
        <taxon>Discoba</taxon>
        <taxon>Euglenozoa</taxon>
        <taxon>Kinetoplastea</taxon>
        <taxon>Metakinetoplastina</taxon>
        <taxon>Trypanosomatida</taxon>
        <taxon>Trypanosomatidae</taxon>
        <taxon>Trypanosoma</taxon>
        <taxon>Schizotrypanum</taxon>
    </lineage>
</organism>
<evidence type="ECO:0000256" key="5">
    <source>
        <dbReference type="SAM" id="MobiDB-lite"/>
    </source>
</evidence>
<dbReference type="PANTHER" id="PTHR48016:SF47">
    <property type="entry name" value="PROTEIN KINASE DOMAIN-CONTAINING PROTEIN"/>
    <property type="match status" value="1"/>
</dbReference>
<evidence type="ECO:0000313" key="8">
    <source>
        <dbReference type="EMBL" id="KAF5226224.1"/>
    </source>
</evidence>
<keyword evidence="1" id="KW-0808">Transferase</keyword>
<dbReference type="VEuPathDB" id="TriTrypDB:BCY84_10628"/>
<keyword evidence="3" id="KW-0418">Kinase</keyword>
<proteinExistence type="predicted"/>
<sequence>MGKEKRGEKHMRRQLEESSVAANHGGTVIPGENVDGRDALSRTQETQRIVVDTPVSLQSSSNVDNTSSVMPSTVRVPRRSEDKVTSAAKTRHIDPLSASDHLFRGKECHTNSFALPSVLSEEHTEKELLCHYPYHREGSLNQSYGGPKKGDSSVFMPPMSNDPHTSLGSLSGITAPRIRDRETGKLHDTEEHCVVKRKNSKRENQKLTCMTHGLKPFCMKQSDLTLALSDRAKKTADVAETSKKTAAQALNLRTTECCNDEASFECLGISLLPSQHENSSRASVPPRSPHLESINTLGYEMSPIPREQEETGRRKLRKKHFYCCFQELPLSSVLIPYFLVLMCLSLFCLLTPYYVTTVIIRESVEEFHEHARLEINSQLEGALNVPTLLSSVFVALYVVDERNPRPNDDVIPMGFEMSQRFCAALHNMDRYKFLTFIYMASLPRDEIAHCARGFHGYYFATAVRRKSDGALNALVAVDPENVTLVEPPLVLKKFSKPFLLKDLIYNFTPTKKLIDSWKKDVIAGNEPRMQMWNVENFLSPRYVYTYPFFEKDGTVSFLKVALDLRRVLGKIFMEESDPISLVRVALLENDGNDSNMTVIATNFNVKWQGESGEGEFEFVFTQGGNGGVRTIGKAGEYMVPSPKVGNIKDPLMREAFLHVNMNEVMSIVRSGRKFFTTFPYDGSVGTFSVCLTQSELNATMVLAVVAPPFYGERFEVLHVVSLIGAFISTIGATLLVYFVFSTLVSRPLHSIAAELRVTAKVDVTLARTSINTPRIRGIRFALLEIDKLQSVAASLKNQMRHLRSFLPEGVLPLRYATDEERKAKYMDGGIQSETRDADMRDSVEGAQASSPNLMCGKGMDIARSLLQGPRENINVFEEIMCSVVSVHILDIKTILEHTGETANIVVEAARKYGGGVDVFLPELFNLNFPCRGDSHLDKLDATFCAIEIHRNLPDAVRRCCAILVDSGVFHFGICGGPEKKEPVLWGRATSTELIHVQRRYGVSLAILQNTVPFIRSRVHVLPFASVLVDSADMSSKVTFHIVIEDIVNEGSWQCVEETYLNGFRYLTAQACTEARMCFESLVASPYVTPQLMRLLRCQIAQVQQCDVKKRSRFPSEWRVGGSDHVDTLTSKFSPASVDHSESIVSGLHPPSLTFCGSRRRLTPSALSTSASSTHVSSAGQAIAHEFWDKKNVRWKRASENFPESGRFPVFLGISDTGTLAALKFLPVSSLPDCGYNDMDSLDLALTRAQTLYHENLVQLLGYGQTKEHMCLIMEYVPGGTLRDTVRRYGRALPLMAIKRFLVGILRGLEYLHNRGLVHGNLRPEDVMAAVEGLYKLRGVSMACTAEAAAAMTEERLRAESCLNRWAYSSPEVFTTGKKGAAADIYAVGVILLELITNQTPWRWMEGTITRPLQNISPAEDDNIRQQNTKKTLVELTAILSDYDRMKVAQMERKISLVEIPREGDALIQEVLQSCLVTDPEGRKTASELLQLLSSMQ</sequence>
<keyword evidence="6" id="KW-0812">Transmembrane</keyword>
<dbReference type="Pfam" id="PF00069">
    <property type="entry name" value="Pkinase"/>
    <property type="match status" value="1"/>
</dbReference>
<evidence type="ECO:0000256" key="4">
    <source>
        <dbReference type="ARBA" id="ARBA00022840"/>
    </source>
</evidence>
<keyword evidence="6" id="KW-1133">Transmembrane helix</keyword>
<keyword evidence="2" id="KW-0547">Nucleotide-binding</keyword>
<accession>A0A7J6YHH1</accession>
<feature type="compositionally biased region" description="Polar residues" evidence="5">
    <location>
        <begin position="55"/>
        <end position="71"/>
    </location>
</feature>
<dbReference type="Gene3D" id="1.10.510.10">
    <property type="entry name" value="Transferase(Phosphotransferase) domain 1"/>
    <property type="match status" value="1"/>
</dbReference>
<dbReference type="EMBL" id="JABDHM010000003">
    <property type="protein sequence ID" value="KAF5226224.1"/>
    <property type="molecule type" value="Genomic_DNA"/>
</dbReference>